<accession>A0A926HQF3</accession>
<comment type="catalytic activity">
    <reaction evidence="6 8">
        <text>dCMP + ATP = dCDP + ADP</text>
        <dbReference type="Rhea" id="RHEA:25094"/>
        <dbReference type="ChEBI" id="CHEBI:30616"/>
        <dbReference type="ChEBI" id="CHEBI:57566"/>
        <dbReference type="ChEBI" id="CHEBI:58593"/>
        <dbReference type="ChEBI" id="CHEBI:456216"/>
        <dbReference type="EC" id="2.7.4.25"/>
    </reaction>
</comment>
<gene>
    <name evidence="8" type="primary">cmk</name>
    <name evidence="10" type="ORF">H8696_04980</name>
</gene>
<keyword evidence="11" id="KW-1185">Reference proteome</keyword>
<dbReference type="GO" id="GO:0005737">
    <property type="term" value="C:cytoplasm"/>
    <property type="evidence" value="ECO:0007669"/>
    <property type="project" value="UniProtKB-SubCell"/>
</dbReference>
<feature type="domain" description="Cytidylate kinase" evidence="9">
    <location>
        <begin position="7"/>
        <end position="220"/>
    </location>
</feature>
<dbReference type="EMBL" id="JACRSR010000001">
    <property type="protein sequence ID" value="MBC8531201.1"/>
    <property type="molecule type" value="Genomic_DNA"/>
</dbReference>
<dbReference type="SUPFAM" id="SSF52540">
    <property type="entry name" value="P-loop containing nucleoside triphosphate hydrolases"/>
    <property type="match status" value="1"/>
</dbReference>
<evidence type="ECO:0000256" key="4">
    <source>
        <dbReference type="ARBA" id="ARBA00022777"/>
    </source>
</evidence>
<evidence type="ECO:0000259" key="9">
    <source>
        <dbReference type="Pfam" id="PF02224"/>
    </source>
</evidence>
<dbReference type="Gene3D" id="3.40.50.300">
    <property type="entry name" value="P-loop containing nucleotide triphosphate hydrolases"/>
    <property type="match status" value="1"/>
</dbReference>
<evidence type="ECO:0000256" key="8">
    <source>
        <dbReference type="HAMAP-Rule" id="MF_00238"/>
    </source>
</evidence>
<dbReference type="GO" id="GO:0036431">
    <property type="term" value="F:dCMP kinase activity"/>
    <property type="evidence" value="ECO:0007669"/>
    <property type="project" value="InterPro"/>
</dbReference>
<evidence type="ECO:0000256" key="2">
    <source>
        <dbReference type="ARBA" id="ARBA00022679"/>
    </source>
</evidence>
<comment type="catalytic activity">
    <reaction evidence="7 8">
        <text>CMP + ATP = CDP + ADP</text>
        <dbReference type="Rhea" id="RHEA:11600"/>
        <dbReference type="ChEBI" id="CHEBI:30616"/>
        <dbReference type="ChEBI" id="CHEBI:58069"/>
        <dbReference type="ChEBI" id="CHEBI:60377"/>
        <dbReference type="ChEBI" id="CHEBI:456216"/>
        <dbReference type="EC" id="2.7.4.25"/>
    </reaction>
</comment>
<comment type="subcellular location">
    <subcellularLocation>
        <location evidence="8">Cytoplasm</location>
    </subcellularLocation>
</comment>
<dbReference type="CDD" id="cd02020">
    <property type="entry name" value="CMPK"/>
    <property type="match status" value="1"/>
</dbReference>
<dbReference type="NCBIfam" id="TIGR00017">
    <property type="entry name" value="cmk"/>
    <property type="match status" value="1"/>
</dbReference>
<comment type="caution">
    <text evidence="10">The sequence shown here is derived from an EMBL/GenBank/DDBJ whole genome shotgun (WGS) entry which is preliminary data.</text>
</comment>
<dbReference type="EC" id="2.7.4.25" evidence="8"/>
<organism evidence="10 11">
    <name type="scientific">Gehongia tenuis</name>
    <dbReference type="NCBI Taxonomy" id="2763655"/>
    <lineage>
        <taxon>Bacteria</taxon>
        <taxon>Bacillati</taxon>
        <taxon>Bacillota</taxon>
        <taxon>Clostridia</taxon>
        <taxon>Christensenellales</taxon>
        <taxon>Christensenellaceae</taxon>
        <taxon>Gehongia</taxon>
    </lineage>
</organism>
<keyword evidence="4 8" id="KW-0418">Kinase</keyword>
<evidence type="ECO:0000313" key="10">
    <source>
        <dbReference type="EMBL" id="MBC8531201.1"/>
    </source>
</evidence>
<dbReference type="Pfam" id="PF02224">
    <property type="entry name" value="Cytidylate_kin"/>
    <property type="match status" value="1"/>
</dbReference>
<evidence type="ECO:0000256" key="5">
    <source>
        <dbReference type="ARBA" id="ARBA00022840"/>
    </source>
</evidence>
<dbReference type="InterPro" id="IPR003136">
    <property type="entry name" value="Cytidylate_kin"/>
</dbReference>
<dbReference type="HAMAP" id="MF_00238">
    <property type="entry name" value="Cytidyl_kinase_type1"/>
    <property type="match status" value="1"/>
</dbReference>
<dbReference type="Proteomes" id="UP000623172">
    <property type="component" value="Unassembled WGS sequence"/>
</dbReference>
<name>A0A926HQF3_9FIRM</name>
<evidence type="ECO:0000256" key="1">
    <source>
        <dbReference type="ARBA" id="ARBA00009427"/>
    </source>
</evidence>
<keyword evidence="2 8" id="KW-0808">Transferase</keyword>
<evidence type="ECO:0000256" key="6">
    <source>
        <dbReference type="ARBA" id="ARBA00047615"/>
    </source>
</evidence>
<sequence>MAENIAVALDGPGGSGKSTIAKMLAKRLGSIYLDTGAMYRTFALKVLRSGLNKSDRSGILKILDETKVDVAFENGEQRMLLDGEDVTGLIREPDVTEWASFVASIPEVRLKLVELQREVSKRVSIVMDGRDIGTYVLPHAQYKFFLTASPEVRAKRRYDESLAKGMTVSYSEIYEALAARDAQDSGRDFAPLRQAEDAILIDTGMLTPGEVMETILRHMNR</sequence>
<dbReference type="GO" id="GO:0006220">
    <property type="term" value="P:pyrimidine nucleotide metabolic process"/>
    <property type="evidence" value="ECO:0007669"/>
    <property type="project" value="UniProtKB-UniRule"/>
</dbReference>
<evidence type="ECO:0000256" key="3">
    <source>
        <dbReference type="ARBA" id="ARBA00022741"/>
    </source>
</evidence>
<reference evidence="10" key="1">
    <citation type="submission" date="2020-08" db="EMBL/GenBank/DDBJ databases">
        <title>Genome public.</title>
        <authorList>
            <person name="Liu C."/>
            <person name="Sun Q."/>
        </authorList>
    </citation>
    <scope>NUCLEOTIDE SEQUENCE</scope>
    <source>
        <strain evidence="10">NSJ-53</strain>
    </source>
</reference>
<keyword evidence="5 8" id="KW-0067">ATP-binding</keyword>
<evidence type="ECO:0000313" key="11">
    <source>
        <dbReference type="Proteomes" id="UP000623172"/>
    </source>
</evidence>
<proteinExistence type="inferred from homology"/>
<keyword evidence="3 8" id="KW-0547">Nucleotide-binding</keyword>
<dbReference type="InterPro" id="IPR027417">
    <property type="entry name" value="P-loop_NTPase"/>
</dbReference>
<feature type="binding site" evidence="8">
    <location>
        <begin position="11"/>
        <end position="19"/>
    </location>
    <ligand>
        <name>ATP</name>
        <dbReference type="ChEBI" id="CHEBI:30616"/>
    </ligand>
</feature>
<protein>
    <recommendedName>
        <fullName evidence="8">Cytidylate kinase</fullName>
        <shortName evidence="8">CK</shortName>
        <ecNumber evidence="8">2.7.4.25</ecNumber>
    </recommendedName>
    <alternativeName>
        <fullName evidence="8">Cytidine monophosphate kinase</fullName>
        <shortName evidence="8">CMP kinase</shortName>
    </alternativeName>
</protein>
<dbReference type="InterPro" id="IPR011994">
    <property type="entry name" value="Cytidylate_kinase_dom"/>
</dbReference>
<evidence type="ECO:0000256" key="7">
    <source>
        <dbReference type="ARBA" id="ARBA00048478"/>
    </source>
</evidence>
<dbReference type="GO" id="GO:0005524">
    <property type="term" value="F:ATP binding"/>
    <property type="evidence" value="ECO:0007669"/>
    <property type="project" value="UniProtKB-UniRule"/>
</dbReference>
<keyword evidence="8" id="KW-0963">Cytoplasm</keyword>
<comment type="similarity">
    <text evidence="1 8">Belongs to the cytidylate kinase family. Type 1 subfamily.</text>
</comment>
<dbReference type="AlphaFoldDB" id="A0A926HQF3"/>